<accession>A0A369JJF7</accession>
<evidence type="ECO:0000313" key="1">
    <source>
        <dbReference type="EMBL" id="RDB19843.1"/>
    </source>
</evidence>
<dbReference type="OrthoDB" id="2745898at2759"/>
<organism evidence="1 2">
    <name type="scientific">Hypsizygus marmoreus</name>
    <name type="common">White beech mushroom</name>
    <name type="synonym">Agaricus marmoreus</name>
    <dbReference type="NCBI Taxonomy" id="39966"/>
    <lineage>
        <taxon>Eukaryota</taxon>
        <taxon>Fungi</taxon>
        <taxon>Dikarya</taxon>
        <taxon>Basidiomycota</taxon>
        <taxon>Agaricomycotina</taxon>
        <taxon>Agaricomycetes</taxon>
        <taxon>Agaricomycetidae</taxon>
        <taxon>Agaricales</taxon>
        <taxon>Tricholomatineae</taxon>
        <taxon>Lyophyllaceae</taxon>
        <taxon>Hypsizygus</taxon>
    </lineage>
</organism>
<dbReference type="Gene3D" id="3.80.10.10">
    <property type="entry name" value="Ribonuclease Inhibitor"/>
    <property type="match status" value="1"/>
</dbReference>
<dbReference type="AlphaFoldDB" id="A0A369JJF7"/>
<dbReference type="Proteomes" id="UP000076154">
    <property type="component" value="Unassembled WGS sequence"/>
</dbReference>
<evidence type="ECO:0008006" key="3">
    <source>
        <dbReference type="Google" id="ProtNLM"/>
    </source>
</evidence>
<comment type="caution">
    <text evidence="1">The sequence shown here is derived from an EMBL/GenBank/DDBJ whole genome shotgun (WGS) entry which is preliminary data.</text>
</comment>
<name>A0A369JJF7_HYPMA</name>
<dbReference type="SUPFAM" id="SSF52058">
    <property type="entry name" value="L domain-like"/>
    <property type="match status" value="1"/>
</dbReference>
<proteinExistence type="predicted"/>
<protein>
    <recommendedName>
        <fullName evidence="3">F-box domain-containing protein</fullName>
    </recommendedName>
</protein>
<dbReference type="SUPFAM" id="SSF81383">
    <property type="entry name" value="F-box domain"/>
    <property type="match status" value="1"/>
</dbReference>
<dbReference type="EMBL" id="LUEZ02000071">
    <property type="protein sequence ID" value="RDB19843.1"/>
    <property type="molecule type" value="Genomic_DNA"/>
</dbReference>
<dbReference type="InterPro" id="IPR036047">
    <property type="entry name" value="F-box-like_dom_sf"/>
</dbReference>
<sequence length="370" mass="41628">MTRAHVLSGFTDISSTLMMAIEQGLTLELVDQVISNLRDSPKELSKCALVCRQWLPLARSHKLHTVKFNERQMGKLDRTVTQFVYFVKENPHFTLFLFRTIDVSNLARLEKVSLNFMSWVRLPSPDIMKDIKTIFELPSLKYLVLHSPIFEDAEQFAQFFDKTPPNIMGLTFIDACFVQAKDCASARSLTLPATAFVSVFSRWHSFVATLRTSHRGSCTIGEGTFPILADMFKVVSPTLRSLELSSPSRLISSEDIDISPTTLPNLIHLTINNIGVTSLPSAVVFLSQLTSANSLESITPVVDIPKSQVQNGSEDMPWKRMDEALEHVQDLKSLDVIVKSTLHGKEREHAKDILRGSFQSMALHRVLRVQ</sequence>
<keyword evidence="2" id="KW-1185">Reference proteome</keyword>
<dbReference type="InParanoid" id="A0A369JJF7"/>
<evidence type="ECO:0000313" key="2">
    <source>
        <dbReference type="Proteomes" id="UP000076154"/>
    </source>
</evidence>
<reference evidence="1" key="1">
    <citation type="submission" date="2018-04" db="EMBL/GenBank/DDBJ databases">
        <title>Whole genome sequencing of Hypsizygus marmoreus.</title>
        <authorList>
            <person name="Choi I.-G."/>
            <person name="Min B."/>
            <person name="Kim J.-G."/>
            <person name="Kim S."/>
            <person name="Oh Y.-L."/>
            <person name="Kong W.-S."/>
            <person name="Park H."/>
            <person name="Jeong J."/>
            <person name="Song E.-S."/>
        </authorList>
    </citation>
    <scope>NUCLEOTIDE SEQUENCE [LARGE SCALE GENOMIC DNA]</scope>
    <source>
        <strain evidence="1">51987-8</strain>
    </source>
</reference>
<gene>
    <name evidence="1" type="ORF">Hypma_013133</name>
</gene>
<dbReference type="InterPro" id="IPR032675">
    <property type="entry name" value="LRR_dom_sf"/>
</dbReference>